<dbReference type="RefSeq" id="WP_015257467.1">
    <property type="nucleotide sequence ID" value="NC_019902.2"/>
</dbReference>
<keyword evidence="12" id="KW-0408">Iron</keyword>
<feature type="domain" description="Glutamate synthase alpha subunit C-terminal" evidence="17">
    <location>
        <begin position="571"/>
        <end position="756"/>
    </location>
</feature>
<dbReference type="eggNOG" id="COG0069">
    <property type="taxonomic scope" value="Bacteria"/>
</dbReference>
<dbReference type="EC" id="1.4.1.13" evidence="20"/>
<dbReference type="Gene3D" id="3.20.20.70">
    <property type="entry name" value="Aldolase class I"/>
    <property type="match status" value="2"/>
</dbReference>
<keyword evidence="6" id="KW-0285">Flavoprotein</keyword>
<evidence type="ECO:0000256" key="2">
    <source>
        <dbReference type="ARBA" id="ARBA00001927"/>
    </source>
</evidence>
<keyword evidence="5" id="KW-0028">Amino-acid biosynthesis</keyword>
<dbReference type="InterPro" id="IPR002489">
    <property type="entry name" value="Glu_synth_asu_C"/>
</dbReference>
<feature type="domain" description="Glutamate synthase central-N" evidence="19">
    <location>
        <begin position="28"/>
        <end position="68"/>
    </location>
</feature>
<keyword evidence="8" id="KW-0479">Metal-binding</keyword>
<dbReference type="PANTHER" id="PTHR43100">
    <property type="entry name" value="GLUTAMATE SYNTHASE [NADPH] SMALL CHAIN"/>
    <property type="match status" value="1"/>
</dbReference>
<evidence type="ECO:0000256" key="15">
    <source>
        <dbReference type="ARBA" id="ARBA00023291"/>
    </source>
</evidence>
<evidence type="ECO:0000256" key="4">
    <source>
        <dbReference type="ARBA" id="ARBA00009716"/>
    </source>
</evidence>
<dbReference type="Pfam" id="PF01493">
    <property type="entry name" value="GXGXG"/>
    <property type="match status" value="1"/>
</dbReference>
<comment type="similarity">
    <text evidence="4">Belongs to the glutamate synthase family.</text>
</comment>
<evidence type="ECO:0000256" key="6">
    <source>
        <dbReference type="ARBA" id="ARBA00022630"/>
    </source>
</evidence>
<keyword evidence="21" id="KW-1185">Reference proteome</keyword>
<evidence type="ECO:0000259" key="17">
    <source>
        <dbReference type="Pfam" id="PF01493"/>
    </source>
</evidence>
<dbReference type="GO" id="GO:0046872">
    <property type="term" value="F:metal ion binding"/>
    <property type="evidence" value="ECO:0007669"/>
    <property type="project" value="UniProtKB-KW"/>
</dbReference>
<comment type="pathway">
    <text evidence="16">Amino-acid biosynthesis.</text>
</comment>
<evidence type="ECO:0000259" key="19">
    <source>
        <dbReference type="Pfam" id="PF04898"/>
    </source>
</evidence>
<dbReference type="CDD" id="cd00982">
    <property type="entry name" value="gltB_C"/>
    <property type="match status" value="1"/>
</dbReference>
<dbReference type="EMBL" id="CP003989">
    <property type="protein sequence ID" value="AGA32314.1"/>
    <property type="molecule type" value="Genomic_DNA"/>
</dbReference>
<keyword evidence="9" id="KW-0274">FAD</keyword>
<comment type="cofactor">
    <cofactor evidence="2">
        <name>[3Fe-4S] cluster</name>
        <dbReference type="ChEBI" id="CHEBI:21137"/>
    </cofactor>
</comment>
<dbReference type="InterPro" id="IPR002932">
    <property type="entry name" value="Glu_synthdom"/>
</dbReference>
<evidence type="ECO:0000256" key="1">
    <source>
        <dbReference type="ARBA" id="ARBA00001917"/>
    </source>
</evidence>
<evidence type="ECO:0000256" key="5">
    <source>
        <dbReference type="ARBA" id="ARBA00022605"/>
    </source>
</evidence>
<dbReference type="GO" id="GO:0006537">
    <property type="term" value="P:glutamate biosynthetic process"/>
    <property type="evidence" value="ECO:0007669"/>
    <property type="project" value="UniProtKB-KW"/>
</dbReference>
<evidence type="ECO:0000256" key="3">
    <source>
        <dbReference type="ARBA" id="ARBA00001974"/>
    </source>
</evidence>
<dbReference type="InterPro" id="IPR013785">
    <property type="entry name" value="Aldolase_TIM"/>
</dbReference>
<protein>
    <submittedName>
        <fullName evidence="20">Glutamate synthase [NADPH] large chain</fullName>
        <ecNumber evidence="20">1.4.1.13</ecNumber>
    </submittedName>
</protein>
<dbReference type="InterPro" id="IPR051394">
    <property type="entry name" value="Glutamate_Synthase"/>
</dbReference>
<evidence type="ECO:0000256" key="13">
    <source>
        <dbReference type="ARBA" id="ARBA00023014"/>
    </source>
</evidence>
<dbReference type="Pfam" id="PF04898">
    <property type="entry name" value="Glu_syn_central"/>
    <property type="match status" value="1"/>
</dbReference>
<evidence type="ECO:0000256" key="16">
    <source>
        <dbReference type="ARBA" id="ARBA00029440"/>
    </source>
</evidence>
<evidence type="ECO:0000259" key="18">
    <source>
        <dbReference type="Pfam" id="PF01645"/>
    </source>
</evidence>
<evidence type="ECO:0000256" key="7">
    <source>
        <dbReference type="ARBA" id="ARBA00022643"/>
    </source>
</evidence>
<reference evidence="20" key="1">
    <citation type="submission" date="2015-12" db="EMBL/GenBank/DDBJ databases">
        <authorList>
            <person name="Tikhonova T.V."/>
            <person name="Pavlov A.R."/>
            <person name="Beletsky A.V."/>
            <person name="Mardanov A.V."/>
            <person name="Sorokin D.Y."/>
            <person name="Ravin N.V."/>
            <person name="Popov V.O."/>
        </authorList>
    </citation>
    <scope>NUCLEOTIDE SEQUENCE</scope>
    <source>
        <strain evidence="20">DSM 14787</strain>
    </source>
</reference>
<keyword evidence="15" id="KW-0003">3Fe-4S</keyword>
<evidence type="ECO:0000256" key="8">
    <source>
        <dbReference type="ARBA" id="ARBA00022723"/>
    </source>
</evidence>
<keyword evidence="14" id="KW-0314">Glutamate biosynthesis</keyword>
<evidence type="ECO:0000256" key="9">
    <source>
        <dbReference type="ARBA" id="ARBA00022827"/>
    </source>
</evidence>
<accession>L0DRU6</accession>
<evidence type="ECO:0000256" key="14">
    <source>
        <dbReference type="ARBA" id="ARBA00023164"/>
    </source>
</evidence>
<evidence type="ECO:0000256" key="10">
    <source>
        <dbReference type="ARBA" id="ARBA00022962"/>
    </source>
</evidence>
<organism evidence="20 21">
    <name type="scientific">Thioalkalivibrio nitratireducens (strain DSM 14787 / UNIQEM 213 / ALEN2)</name>
    <dbReference type="NCBI Taxonomy" id="1255043"/>
    <lineage>
        <taxon>Bacteria</taxon>
        <taxon>Pseudomonadati</taxon>
        <taxon>Pseudomonadota</taxon>
        <taxon>Gammaproteobacteria</taxon>
        <taxon>Chromatiales</taxon>
        <taxon>Ectothiorhodospiraceae</taxon>
        <taxon>Thioalkalivibrio</taxon>
    </lineage>
</organism>
<dbReference type="GO" id="GO:0004355">
    <property type="term" value="F:glutamate synthase (NADPH) activity"/>
    <property type="evidence" value="ECO:0007669"/>
    <property type="project" value="UniProtKB-EC"/>
</dbReference>
<dbReference type="STRING" id="1255043.TVNIR_0613"/>
<dbReference type="InterPro" id="IPR036485">
    <property type="entry name" value="Glu_synth_asu_C_sf"/>
</dbReference>
<dbReference type="HOGENOM" id="CLU_000422_12_0_6"/>
<feature type="domain" description="Glutamate synthase" evidence="18">
    <location>
        <begin position="129"/>
        <end position="493"/>
    </location>
</feature>
<sequence length="822" mass="88647">MRCIRGWPTGASPTWGGARGYLETEIGQAVERYRRAVEGGLRKVMSKMGISTLQGYKGAQIFESMGLDHEFVDEFFTGTTAHVPGVGIEELERETLAAHGIAFGTPVIGNLPLDPGGHLYWRRDGERHHWNPYTIGKLQQAARGNDPEAYRDFARHANQQGGGLLNLRGLLELVADDACALPLDEVEPVESIMKRFSTGSMSFGALSQEVHETLAIAMNRIGGKSGTGEGGEQVERFGTERECSMKQVASGRFGVTAHYLARARQIEIKMAQGSKPGEGGELPGGKVDEGIARVRFTVPGVGLISPPPHHDIYSIEDLQQLIHDLKCANPAAEIHVKLVSKADVGTIAAGVAKARADAVLISGDSGGTGASMKTSIKHAGAPWEFGVAETQRVLRANRLRSRITVRADGGLLTGRDVVIAALLGAEEYGFGTAPLVALGCIMLRKCHCNTCSVGIATQDPRLRARFRGRAEHVVNYLRFVADEVRENLAALGFRGIDEMIGRVDRLRAQRVVHPKGIQPDVSELLRHVSSDDAPRRTRAQNHGLDQKIDHQVIEQARPALENGSPVKVHIQLSNRDRTFGTLLSYEVTRRHGAQGLPAGTIDVRCTGTAGQSFGAFLCRGIALHLVGDLNDYAGKGLSGGVISVRTPADAGYPAAENTIVGNVALFGATGGEAYFNGRGAERFCVRNSGALSVVEGVGDHGCEYMTGGVAVILGPIGRNFGAGMSGGEAYVFDGERLAERHLNPDGRRIEPVRDARDRELLRRLLENHFSYTRSRLAARILEDWERSVEIFAKVVPEAYADAVARHLATGRDIRASLPPRVA</sequence>
<comment type="cofactor">
    <cofactor evidence="1">
        <name>FMN</name>
        <dbReference type="ChEBI" id="CHEBI:58210"/>
    </cofactor>
</comment>
<evidence type="ECO:0000256" key="12">
    <source>
        <dbReference type="ARBA" id="ARBA00023004"/>
    </source>
</evidence>
<dbReference type="FunFam" id="2.160.20.60:FF:000001">
    <property type="entry name" value="Glutamate synthase, large subunit"/>
    <property type="match status" value="1"/>
</dbReference>
<keyword evidence="13" id="KW-0411">Iron-sulfur</keyword>
<dbReference type="GO" id="GO:0051538">
    <property type="term" value="F:3 iron, 4 sulfur cluster binding"/>
    <property type="evidence" value="ECO:0007669"/>
    <property type="project" value="UniProtKB-KW"/>
</dbReference>
<keyword evidence="10" id="KW-0315">Glutamine amidotransferase</keyword>
<evidence type="ECO:0000313" key="21">
    <source>
        <dbReference type="Proteomes" id="UP000010809"/>
    </source>
</evidence>
<dbReference type="Proteomes" id="UP000010809">
    <property type="component" value="Chromosome"/>
</dbReference>
<dbReference type="KEGG" id="tni:TVNIR_0613"/>
<keyword evidence="11 20" id="KW-0560">Oxidoreductase</keyword>
<keyword evidence="7" id="KW-0288">FMN</keyword>
<evidence type="ECO:0000313" key="20">
    <source>
        <dbReference type="EMBL" id="AGA32314.1"/>
    </source>
</evidence>
<evidence type="ECO:0000256" key="11">
    <source>
        <dbReference type="ARBA" id="ARBA00023002"/>
    </source>
</evidence>
<dbReference type="InterPro" id="IPR006982">
    <property type="entry name" value="Glu_synth_centr_N"/>
</dbReference>
<dbReference type="Gene3D" id="2.160.20.60">
    <property type="entry name" value="Glutamate synthase, alpha subunit, C-terminal domain"/>
    <property type="match status" value="1"/>
</dbReference>
<dbReference type="AlphaFoldDB" id="L0DRU6"/>
<dbReference type="CDD" id="cd02808">
    <property type="entry name" value="GltS_FMN"/>
    <property type="match status" value="1"/>
</dbReference>
<dbReference type="PANTHER" id="PTHR43100:SF1">
    <property type="entry name" value="GLUTAMATE SYNTHASE [NADPH] SMALL CHAIN"/>
    <property type="match status" value="1"/>
</dbReference>
<dbReference type="Pfam" id="PF01645">
    <property type="entry name" value="Glu_synthase"/>
    <property type="match status" value="1"/>
</dbReference>
<name>L0DRU6_THIND</name>
<dbReference type="SUPFAM" id="SSF51395">
    <property type="entry name" value="FMN-linked oxidoreductases"/>
    <property type="match status" value="1"/>
</dbReference>
<proteinExistence type="inferred from homology"/>
<dbReference type="eggNOG" id="COG0070">
    <property type="taxonomic scope" value="Bacteria"/>
</dbReference>
<dbReference type="SUPFAM" id="SSF69336">
    <property type="entry name" value="Alpha subunit of glutamate synthase, C-terminal domain"/>
    <property type="match status" value="1"/>
</dbReference>
<gene>
    <name evidence="20" type="ordered locus">TVNIR_0613</name>
</gene>
<dbReference type="PATRIC" id="fig|1255043.3.peg.619"/>
<comment type="cofactor">
    <cofactor evidence="3">
        <name>FAD</name>
        <dbReference type="ChEBI" id="CHEBI:57692"/>
    </cofactor>
</comment>